<dbReference type="AlphaFoldDB" id="K1S6Q8"/>
<dbReference type="Pfam" id="PF12796">
    <property type="entry name" value="Ank_2"/>
    <property type="match status" value="1"/>
</dbReference>
<dbReference type="PROSITE" id="PS50088">
    <property type="entry name" value="ANK_REPEAT"/>
    <property type="match status" value="4"/>
</dbReference>
<dbReference type="PANTHER" id="PTHR24121">
    <property type="entry name" value="NO MECHANORECEPTOR POTENTIAL C, ISOFORM D-RELATED"/>
    <property type="match status" value="1"/>
</dbReference>
<dbReference type="KEGG" id="crg:105346159"/>
<dbReference type="Gene3D" id="1.25.40.20">
    <property type="entry name" value="Ankyrin repeat-containing domain"/>
    <property type="match status" value="2"/>
</dbReference>
<dbReference type="HOGENOM" id="CLU_624466_0_0_1"/>
<reference evidence="1" key="1">
    <citation type="journal article" date="2012" name="Nature">
        <title>The oyster genome reveals stress adaptation and complexity of shell formation.</title>
        <authorList>
            <person name="Zhang G."/>
            <person name="Fang X."/>
            <person name="Guo X."/>
            <person name="Li L."/>
            <person name="Luo R."/>
            <person name="Xu F."/>
            <person name="Yang P."/>
            <person name="Zhang L."/>
            <person name="Wang X."/>
            <person name="Qi H."/>
            <person name="Xiong Z."/>
            <person name="Que H."/>
            <person name="Xie Y."/>
            <person name="Holland P.W."/>
            <person name="Paps J."/>
            <person name="Zhu Y."/>
            <person name="Wu F."/>
            <person name="Chen Y."/>
            <person name="Wang J."/>
            <person name="Peng C."/>
            <person name="Meng J."/>
            <person name="Yang L."/>
            <person name="Liu J."/>
            <person name="Wen B."/>
            <person name="Zhang N."/>
            <person name="Huang Z."/>
            <person name="Zhu Q."/>
            <person name="Feng Y."/>
            <person name="Mount A."/>
            <person name="Hedgecock D."/>
            <person name="Xu Z."/>
            <person name="Liu Y."/>
            <person name="Domazet-Loso T."/>
            <person name="Du Y."/>
            <person name="Sun X."/>
            <person name="Zhang S."/>
            <person name="Liu B."/>
            <person name="Cheng P."/>
            <person name="Jiang X."/>
            <person name="Li J."/>
            <person name="Fan D."/>
            <person name="Wang W."/>
            <person name="Fu W."/>
            <person name="Wang T."/>
            <person name="Wang B."/>
            <person name="Zhang J."/>
            <person name="Peng Z."/>
            <person name="Li Y."/>
            <person name="Li N."/>
            <person name="Wang J."/>
            <person name="Chen M."/>
            <person name="He Y."/>
            <person name="Tan F."/>
            <person name="Song X."/>
            <person name="Zheng Q."/>
            <person name="Huang R."/>
            <person name="Yang H."/>
            <person name="Du X."/>
            <person name="Chen L."/>
            <person name="Yang M."/>
            <person name="Gaffney P.M."/>
            <person name="Wang S."/>
            <person name="Luo L."/>
            <person name="She Z."/>
            <person name="Ming Y."/>
            <person name="Huang W."/>
            <person name="Zhang S."/>
            <person name="Huang B."/>
            <person name="Zhang Y."/>
            <person name="Qu T."/>
            <person name="Ni P."/>
            <person name="Miao G."/>
            <person name="Wang J."/>
            <person name="Wang Q."/>
            <person name="Steinberg C.E."/>
            <person name="Wang H."/>
            <person name="Li N."/>
            <person name="Qian L."/>
            <person name="Zhang G."/>
            <person name="Li Y."/>
            <person name="Yang H."/>
            <person name="Liu X."/>
            <person name="Wang J."/>
            <person name="Yin Y."/>
            <person name="Wang J."/>
        </authorList>
    </citation>
    <scope>NUCLEOTIDE SEQUENCE [LARGE SCALE GENOMIC DNA]</scope>
    <source>
        <strain evidence="1">05x7-T-G4-1.051#20</strain>
    </source>
</reference>
<evidence type="ECO:0000313" key="1">
    <source>
        <dbReference type="EMBL" id="EKC43101.1"/>
    </source>
</evidence>
<accession>K1S6Q8</accession>
<dbReference type="InterPro" id="IPR002110">
    <property type="entry name" value="Ankyrin_rpt"/>
</dbReference>
<dbReference type="EMBL" id="JH818221">
    <property type="protein sequence ID" value="EKC43101.1"/>
    <property type="molecule type" value="Genomic_DNA"/>
</dbReference>
<dbReference type="Pfam" id="PF00023">
    <property type="entry name" value="Ank"/>
    <property type="match status" value="1"/>
</dbReference>
<organism evidence="1">
    <name type="scientific">Magallana gigas</name>
    <name type="common">Pacific oyster</name>
    <name type="synonym">Crassostrea gigas</name>
    <dbReference type="NCBI Taxonomy" id="29159"/>
    <lineage>
        <taxon>Eukaryota</taxon>
        <taxon>Metazoa</taxon>
        <taxon>Spiralia</taxon>
        <taxon>Lophotrochozoa</taxon>
        <taxon>Mollusca</taxon>
        <taxon>Bivalvia</taxon>
        <taxon>Autobranchia</taxon>
        <taxon>Pteriomorphia</taxon>
        <taxon>Ostreida</taxon>
        <taxon>Ostreoidea</taxon>
        <taxon>Ostreidae</taxon>
        <taxon>Magallana</taxon>
    </lineage>
</organism>
<dbReference type="OrthoDB" id="194358at2759"/>
<dbReference type="SUPFAM" id="SSF48403">
    <property type="entry name" value="Ankyrin repeat"/>
    <property type="match status" value="1"/>
</dbReference>
<dbReference type="PROSITE" id="PS50297">
    <property type="entry name" value="ANK_REP_REGION"/>
    <property type="match status" value="3"/>
</dbReference>
<sequence>MDKSTKDDQNFAEASRVSFDDFYRLILSGNTEEMGRILTSGEQIDLNTIHTKNVHCLEQNEVPTLRMPVLHLACMYKRLEMVRLLMEHGADPLYRDDRDHRTAAWVLLMYWMVPDLLINRLSTDDEEVDEVRRTFILNRRRHLSNITRLLDLLLQHSKDPQQPSIVKGRTLLHLCALRNLVNPIVHLLNFGAFIDQRDHDGYTPAMSAAFHGNLESLMELLRLGANIQEQDNAGRNILHIVAGSERINASQMAILLKECPDLTKLINEQTFNGETLLHQCAIRGNGEKIHLLLSKGAECSAVDSEGQTPIYLLLKLHSIACVYLGFISLLTETQQLSLKDAEGNYPIKLMEDCPRHVRQRLLSLSCNPPRLYSMCLQRMNNLLARPQDVATASNMYRDSRMVSIADALQLDCPREIIMDILTYKHSLRNKWSHFMFSHI</sequence>
<dbReference type="InParanoid" id="K1S6Q8"/>
<proteinExistence type="predicted"/>
<dbReference type="InterPro" id="IPR036770">
    <property type="entry name" value="Ankyrin_rpt-contain_sf"/>
</dbReference>
<protein>
    <submittedName>
        <fullName evidence="1">Serine/threonine-protein phosphatase 6 regulatory ankyrin repeat subunit B</fullName>
    </submittedName>
</protein>
<gene>
    <name evidence="1" type="ORF">CGI_10022303</name>
</gene>
<dbReference type="SMART" id="SM00248">
    <property type="entry name" value="ANK"/>
    <property type="match status" value="5"/>
</dbReference>
<name>K1S6Q8_MAGGI</name>
<dbReference type="PANTHER" id="PTHR24121:SF23">
    <property type="entry name" value="NO MECHANORECEPTOR POTENTIAL C, ISOFORM H"/>
    <property type="match status" value="1"/>
</dbReference>